<evidence type="ECO:0000313" key="2">
    <source>
        <dbReference type="EMBL" id="KAJ5727431.1"/>
    </source>
</evidence>
<protein>
    <submittedName>
        <fullName evidence="2">Uncharacterized protein</fullName>
    </submittedName>
</protein>
<comment type="caution">
    <text evidence="2">The sequence shown here is derived from an EMBL/GenBank/DDBJ whole genome shotgun (WGS) entry which is preliminary data.</text>
</comment>
<proteinExistence type="predicted"/>
<sequence>MTAMLPTMIGMNEASKGTRDHEERRREESRKQRCHLTARCAFTEGVQHRVAVHNAHVCLGLDGRIYIMKLPHPSLGFFNGGFFQHPDLPPENTAGLVTISGETPPTLRWVFLDAETHEMRWGTKQESEGQICGPFDWTKDEAYITLQDWEGWMAVRDPSDEARMKEELGLEESSDIWKLCFDQNDDGADLPGNAEVLEVRLRRTTASS</sequence>
<gene>
    <name evidence="2" type="ORF">N7493_005251</name>
</gene>
<reference evidence="2" key="2">
    <citation type="submission" date="2023-01" db="EMBL/GenBank/DDBJ databases">
        <authorList>
            <person name="Petersen C."/>
        </authorList>
    </citation>
    <scope>NUCLEOTIDE SEQUENCE</scope>
    <source>
        <strain evidence="2">IBT 17514</strain>
    </source>
</reference>
<name>A0AAD6HMC3_9EURO</name>
<dbReference type="PANTHER" id="PTHR38049:SF2">
    <property type="entry name" value="RICIN B LECTIN DOMAIN-CONTAINING PROTEIN"/>
    <property type="match status" value="1"/>
</dbReference>
<keyword evidence="3" id="KW-1185">Reference proteome</keyword>
<feature type="region of interest" description="Disordered" evidence="1">
    <location>
        <begin position="1"/>
        <end position="30"/>
    </location>
</feature>
<dbReference type="PANTHER" id="PTHR38049">
    <property type="entry name" value="RICIN B LECTIN DOMAIN-CONTAINING PROTEIN"/>
    <property type="match status" value="1"/>
</dbReference>
<dbReference type="Proteomes" id="UP001215712">
    <property type="component" value="Unassembled WGS sequence"/>
</dbReference>
<feature type="compositionally biased region" description="Basic and acidic residues" evidence="1">
    <location>
        <begin position="16"/>
        <end position="30"/>
    </location>
</feature>
<dbReference type="AlphaFoldDB" id="A0AAD6HMC3"/>
<accession>A0AAD6HMC3</accession>
<evidence type="ECO:0000313" key="3">
    <source>
        <dbReference type="Proteomes" id="UP001215712"/>
    </source>
</evidence>
<dbReference type="EMBL" id="JAQJAN010000006">
    <property type="protein sequence ID" value="KAJ5727431.1"/>
    <property type="molecule type" value="Genomic_DNA"/>
</dbReference>
<reference evidence="2" key="1">
    <citation type="journal article" date="2023" name="IMA Fungus">
        <title>Comparative genomic study of the Penicillium genus elucidates a diverse pangenome and 15 lateral gene transfer events.</title>
        <authorList>
            <person name="Petersen C."/>
            <person name="Sorensen T."/>
            <person name="Nielsen M.R."/>
            <person name="Sondergaard T.E."/>
            <person name="Sorensen J.L."/>
            <person name="Fitzpatrick D.A."/>
            <person name="Frisvad J.C."/>
            <person name="Nielsen K.L."/>
        </authorList>
    </citation>
    <scope>NUCLEOTIDE SEQUENCE</scope>
    <source>
        <strain evidence="2">IBT 17514</strain>
    </source>
</reference>
<organism evidence="2 3">
    <name type="scientific">Penicillium malachiteum</name>
    <dbReference type="NCBI Taxonomy" id="1324776"/>
    <lineage>
        <taxon>Eukaryota</taxon>
        <taxon>Fungi</taxon>
        <taxon>Dikarya</taxon>
        <taxon>Ascomycota</taxon>
        <taxon>Pezizomycotina</taxon>
        <taxon>Eurotiomycetes</taxon>
        <taxon>Eurotiomycetidae</taxon>
        <taxon>Eurotiales</taxon>
        <taxon>Aspergillaceae</taxon>
        <taxon>Penicillium</taxon>
    </lineage>
</organism>
<evidence type="ECO:0000256" key="1">
    <source>
        <dbReference type="SAM" id="MobiDB-lite"/>
    </source>
</evidence>